<keyword evidence="2" id="KW-0597">Phosphoprotein</keyword>
<dbReference type="InParanoid" id="F0YKR9"/>
<dbReference type="AlphaFoldDB" id="F0YKR9"/>
<dbReference type="GO" id="GO:0006633">
    <property type="term" value="P:fatty acid biosynthetic process"/>
    <property type="evidence" value="ECO:0007669"/>
    <property type="project" value="InterPro"/>
</dbReference>
<dbReference type="PROSITE" id="PS52004">
    <property type="entry name" value="KS3_2"/>
    <property type="match status" value="1"/>
</dbReference>
<dbReference type="eggNOG" id="KOG1202">
    <property type="taxonomic scope" value="Eukaryota"/>
</dbReference>
<evidence type="ECO:0000256" key="3">
    <source>
        <dbReference type="ARBA" id="ARBA00022679"/>
    </source>
</evidence>
<dbReference type="GO" id="GO:0004315">
    <property type="term" value="F:3-oxoacyl-[acyl-carrier-protein] synthase activity"/>
    <property type="evidence" value="ECO:0007669"/>
    <property type="project" value="InterPro"/>
</dbReference>
<evidence type="ECO:0000259" key="4">
    <source>
        <dbReference type="PROSITE" id="PS52004"/>
    </source>
</evidence>
<evidence type="ECO:0000313" key="6">
    <source>
        <dbReference type="Proteomes" id="UP000002729"/>
    </source>
</evidence>
<proteinExistence type="predicted"/>
<evidence type="ECO:0000256" key="2">
    <source>
        <dbReference type="ARBA" id="ARBA00022553"/>
    </source>
</evidence>
<dbReference type="OrthoDB" id="416130at2759"/>
<dbReference type="PANTHER" id="PTHR43775:SF37">
    <property type="entry name" value="SI:DKEY-61P9.11"/>
    <property type="match status" value="1"/>
</dbReference>
<dbReference type="Gene3D" id="3.40.47.10">
    <property type="match status" value="1"/>
</dbReference>
<reference evidence="5 6" key="1">
    <citation type="journal article" date="2011" name="Proc. Natl. Acad. Sci. U.S.A.">
        <title>Niche of harmful alga Aureococcus anophagefferens revealed through ecogenomics.</title>
        <authorList>
            <person name="Gobler C.J."/>
            <person name="Berry D.L."/>
            <person name="Dyhrman S.T."/>
            <person name="Wilhelm S.W."/>
            <person name="Salamov A."/>
            <person name="Lobanov A.V."/>
            <person name="Zhang Y."/>
            <person name="Collier J.L."/>
            <person name="Wurch L.L."/>
            <person name="Kustka A.B."/>
            <person name="Dill B.D."/>
            <person name="Shah M."/>
            <person name="VerBerkmoes N.C."/>
            <person name="Kuo A."/>
            <person name="Terry A."/>
            <person name="Pangilinan J."/>
            <person name="Lindquist E.A."/>
            <person name="Lucas S."/>
            <person name="Paulsen I.T."/>
            <person name="Hattenrath-Lehmann T.K."/>
            <person name="Talmage S.C."/>
            <person name="Walker E.A."/>
            <person name="Koch F."/>
            <person name="Burson A.M."/>
            <person name="Marcoval M.A."/>
            <person name="Tang Y.Z."/>
            <person name="Lecleir G.R."/>
            <person name="Coyne K.J."/>
            <person name="Berg G.M."/>
            <person name="Bertrand E.M."/>
            <person name="Saito M.A."/>
            <person name="Gladyshev V.N."/>
            <person name="Grigoriev I.V."/>
        </authorList>
    </citation>
    <scope>NUCLEOTIDE SEQUENCE [LARGE SCALE GENOMIC DNA]</scope>
    <source>
        <strain evidence="6">CCMP 1984</strain>
    </source>
</reference>
<dbReference type="Proteomes" id="UP000002729">
    <property type="component" value="Unassembled WGS sequence"/>
</dbReference>
<dbReference type="RefSeq" id="XP_009040994.1">
    <property type="nucleotide sequence ID" value="XM_009042746.1"/>
</dbReference>
<dbReference type="InterPro" id="IPR016039">
    <property type="entry name" value="Thiolase-like"/>
</dbReference>
<dbReference type="GO" id="GO:0004312">
    <property type="term" value="F:fatty acid synthase activity"/>
    <property type="evidence" value="ECO:0007669"/>
    <property type="project" value="TreeGrafter"/>
</dbReference>
<feature type="non-terminal residue" evidence="5">
    <location>
        <position position="1"/>
    </location>
</feature>
<protein>
    <recommendedName>
        <fullName evidence="4">Ketosynthase family 3 (KS3) domain-containing protein</fullName>
    </recommendedName>
</protein>
<evidence type="ECO:0000313" key="5">
    <source>
        <dbReference type="EMBL" id="EGB04284.1"/>
    </source>
</evidence>
<dbReference type="GeneID" id="20221198"/>
<evidence type="ECO:0000256" key="1">
    <source>
        <dbReference type="ARBA" id="ARBA00022450"/>
    </source>
</evidence>
<dbReference type="SUPFAM" id="SSF53901">
    <property type="entry name" value="Thiolase-like"/>
    <property type="match status" value="1"/>
</dbReference>
<dbReference type="InterPro" id="IPR050091">
    <property type="entry name" value="PKS_NRPS_Biosynth_Enz"/>
</dbReference>
<sequence>YTGTVTSLAVASGRISFTLGLTGPCFPIDTACSASLVALHVAVGALRSAECPLACVCGENLLEQMIFAAFTIAGMLSSRGRCHTFD</sequence>
<dbReference type="InterPro" id="IPR020841">
    <property type="entry name" value="PKS_Beta-ketoAc_synthase_dom"/>
</dbReference>
<keyword evidence="6" id="KW-1185">Reference proteome</keyword>
<accession>F0YKR9</accession>
<dbReference type="InterPro" id="IPR018201">
    <property type="entry name" value="Ketoacyl_synth_AS"/>
</dbReference>
<dbReference type="InterPro" id="IPR014030">
    <property type="entry name" value="Ketoacyl_synth_N"/>
</dbReference>
<keyword evidence="1" id="KW-0596">Phosphopantetheine</keyword>
<gene>
    <name evidence="5" type="ORF">AURANDRAFT_32756</name>
</gene>
<organism evidence="6">
    <name type="scientific">Aureococcus anophagefferens</name>
    <name type="common">Harmful bloom alga</name>
    <dbReference type="NCBI Taxonomy" id="44056"/>
    <lineage>
        <taxon>Eukaryota</taxon>
        <taxon>Sar</taxon>
        <taxon>Stramenopiles</taxon>
        <taxon>Ochrophyta</taxon>
        <taxon>Pelagophyceae</taxon>
        <taxon>Pelagomonadales</taxon>
        <taxon>Pelagomonadaceae</taxon>
        <taxon>Aureococcus</taxon>
    </lineage>
</organism>
<dbReference type="EMBL" id="GL833153">
    <property type="protein sequence ID" value="EGB04284.1"/>
    <property type="molecule type" value="Genomic_DNA"/>
</dbReference>
<dbReference type="Pfam" id="PF00109">
    <property type="entry name" value="ketoacyl-synt"/>
    <property type="match status" value="1"/>
</dbReference>
<keyword evidence="3" id="KW-0808">Transferase</keyword>
<dbReference type="PANTHER" id="PTHR43775">
    <property type="entry name" value="FATTY ACID SYNTHASE"/>
    <property type="match status" value="1"/>
</dbReference>
<name>F0YKR9_AURAN</name>
<dbReference type="PROSITE" id="PS00606">
    <property type="entry name" value="KS3_1"/>
    <property type="match status" value="1"/>
</dbReference>
<feature type="domain" description="Ketosynthase family 3 (KS3)" evidence="4">
    <location>
        <begin position="1"/>
        <end position="86"/>
    </location>
</feature>
<dbReference type="KEGG" id="aaf:AURANDRAFT_32756"/>